<dbReference type="InterPro" id="IPR001810">
    <property type="entry name" value="F-box_dom"/>
</dbReference>
<dbReference type="PANTHER" id="PTHR35546">
    <property type="entry name" value="F-BOX PROTEIN INTERACTION DOMAIN PROTEIN-RELATED"/>
    <property type="match status" value="1"/>
</dbReference>
<organism evidence="2 5">
    <name type="scientific">Crotalaria pallida</name>
    <name type="common">Smooth rattlebox</name>
    <name type="synonym">Crotalaria striata</name>
    <dbReference type="NCBI Taxonomy" id="3830"/>
    <lineage>
        <taxon>Eukaryota</taxon>
        <taxon>Viridiplantae</taxon>
        <taxon>Streptophyta</taxon>
        <taxon>Embryophyta</taxon>
        <taxon>Tracheophyta</taxon>
        <taxon>Spermatophyta</taxon>
        <taxon>Magnoliopsida</taxon>
        <taxon>eudicotyledons</taxon>
        <taxon>Gunneridae</taxon>
        <taxon>Pentapetalae</taxon>
        <taxon>rosids</taxon>
        <taxon>fabids</taxon>
        <taxon>Fabales</taxon>
        <taxon>Fabaceae</taxon>
        <taxon>Papilionoideae</taxon>
        <taxon>50 kb inversion clade</taxon>
        <taxon>genistoids sensu lato</taxon>
        <taxon>core genistoids</taxon>
        <taxon>Crotalarieae</taxon>
        <taxon>Crotalaria</taxon>
    </lineage>
</organism>
<evidence type="ECO:0000313" key="4">
    <source>
        <dbReference type="EMBL" id="KAK7266880.1"/>
    </source>
</evidence>
<dbReference type="Proteomes" id="UP001372338">
    <property type="component" value="Unassembled WGS sequence"/>
</dbReference>
<name>A0AAN9F3Q3_CROPI</name>
<evidence type="ECO:0000313" key="2">
    <source>
        <dbReference type="EMBL" id="KAK7266878.1"/>
    </source>
</evidence>
<dbReference type="InterPro" id="IPR036047">
    <property type="entry name" value="F-box-like_dom_sf"/>
</dbReference>
<evidence type="ECO:0000313" key="5">
    <source>
        <dbReference type="Proteomes" id="UP001372338"/>
    </source>
</evidence>
<gene>
    <name evidence="2" type="ORF">RIF29_19537</name>
    <name evidence="3" type="ORF">RIF29_19538</name>
    <name evidence="4" type="ORF">RIF29_19539</name>
</gene>
<dbReference type="Pfam" id="PF00646">
    <property type="entry name" value="F-box"/>
    <property type="match status" value="1"/>
</dbReference>
<dbReference type="EMBL" id="JAYWIO010000004">
    <property type="protein sequence ID" value="KAK7266879.1"/>
    <property type="molecule type" value="Genomic_DNA"/>
</dbReference>
<keyword evidence="5" id="KW-1185">Reference proteome</keyword>
<sequence>MGTSIVENLDILNEILLRLPVKSLMRFKCVSKQWLAHITSPCFCKSHTLCLYQTPHPFPSALLVNPFGPKYPPCLIMPSTSCDTVPFTPMVTNFHFLNVPSITLRQSCNGLLLIKGHIPNLYFVCNPITEQFVALTLPSPKDPTHDAFYLHLAFNPLRSPHYKVILIRFNDSKHYEFDINIYSSKTRCWSDFGVCLREKVWQLTNDSVVYCNGVIYWHSYFDKSLCFDVENQCFKTFPMPHDIDSFYIRYFGECGGHLHIILSPNTLTPMNFDILELKEDCSGWSLRFHVNLWELVEGYYGPTYMFAPFNVICVFRQEKEENSVLVFLLGCEVICYNLSDYTLTRLTAFYPLFVPSKNKHFVFDTIEFNSAPNFRVFQYFENLSWDGDSSTL</sequence>
<evidence type="ECO:0000259" key="1">
    <source>
        <dbReference type="SMART" id="SM00256"/>
    </source>
</evidence>
<dbReference type="InterPro" id="IPR013187">
    <property type="entry name" value="F-box-assoc_dom_typ3"/>
</dbReference>
<dbReference type="CDD" id="cd22157">
    <property type="entry name" value="F-box_AtFBW1-like"/>
    <property type="match status" value="1"/>
</dbReference>
<comment type="caution">
    <text evidence="2">The sequence shown here is derived from an EMBL/GenBank/DDBJ whole genome shotgun (WGS) entry which is preliminary data.</text>
</comment>
<dbReference type="InterPro" id="IPR055290">
    <property type="entry name" value="At3g26010-like"/>
</dbReference>
<accession>A0AAN9F3Q3</accession>
<dbReference type="PANTHER" id="PTHR35546:SF25">
    <property type="entry name" value="F-BOX DOMAIN-CONTAINING PROTEIN"/>
    <property type="match status" value="1"/>
</dbReference>
<dbReference type="SUPFAM" id="SSF81383">
    <property type="entry name" value="F-box domain"/>
    <property type="match status" value="1"/>
</dbReference>
<dbReference type="AlphaFoldDB" id="A0AAN9F3Q3"/>
<dbReference type="SMART" id="SM00256">
    <property type="entry name" value="FBOX"/>
    <property type="match status" value="1"/>
</dbReference>
<dbReference type="EMBL" id="JAYWIO010000004">
    <property type="protein sequence ID" value="KAK7266880.1"/>
    <property type="molecule type" value="Genomic_DNA"/>
</dbReference>
<dbReference type="Pfam" id="PF08268">
    <property type="entry name" value="FBA_3"/>
    <property type="match status" value="1"/>
</dbReference>
<proteinExistence type="predicted"/>
<dbReference type="EMBL" id="JAYWIO010000004">
    <property type="protein sequence ID" value="KAK7266878.1"/>
    <property type="molecule type" value="Genomic_DNA"/>
</dbReference>
<reference evidence="2 5" key="1">
    <citation type="submission" date="2024-01" db="EMBL/GenBank/DDBJ databases">
        <title>The genomes of 5 underutilized Papilionoideae crops provide insights into root nodulation and disease resistanc.</title>
        <authorList>
            <person name="Yuan L."/>
        </authorList>
    </citation>
    <scope>NUCLEOTIDE SEQUENCE [LARGE SCALE GENOMIC DNA]</scope>
    <source>
        <strain evidence="2">ZHUSHIDOU_FW_LH</strain>
        <tissue evidence="2">Leaf</tissue>
    </source>
</reference>
<evidence type="ECO:0000313" key="3">
    <source>
        <dbReference type="EMBL" id="KAK7266879.1"/>
    </source>
</evidence>
<protein>
    <recommendedName>
        <fullName evidence="1">F-box domain-containing protein</fullName>
    </recommendedName>
</protein>
<feature type="domain" description="F-box" evidence="1">
    <location>
        <begin position="9"/>
        <end position="47"/>
    </location>
</feature>
<dbReference type="InterPro" id="IPR017451">
    <property type="entry name" value="F-box-assoc_interact_dom"/>
</dbReference>
<dbReference type="NCBIfam" id="TIGR01640">
    <property type="entry name" value="F_box_assoc_1"/>
    <property type="match status" value="1"/>
</dbReference>